<feature type="transmembrane region" description="Helical" evidence="1">
    <location>
        <begin position="834"/>
        <end position="856"/>
    </location>
</feature>
<comment type="caution">
    <text evidence="3">The sequence shown here is derived from an EMBL/GenBank/DDBJ whole genome shotgun (WGS) entry which is preliminary data.</text>
</comment>
<feature type="transmembrane region" description="Helical" evidence="1">
    <location>
        <begin position="876"/>
        <end position="896"/>
    </location>
</feature>
<keyword evidence="1" id="KW-0812">Transmembrane</keyword>
<dbReference type="EMBL" id="JACHXG010000001">
    <property type="protein sequence ID" value="MBB3087735.1"/>
    <property type="molecule type" value="Genomic_DNA"/>
</dbReference>
<dbReference type="GO" id="GO:0005576">
    <property type="term" value="C:extracellular region"/>
    <property type="evidence" value="ECO:0007669"/>
    <property type="project" value="InterPro"/>
</dbReference>
<protein>
    <recommendedName>
        <fullName evidence="2">Glycosyl hydrolase family 67 C-terminal domain-containing protein</fullName>
    </recommendedName>
</protein>
<feature type="transmembrane region" description="Helical" evidence="1">
    <location>
        <begin position="965"/>
        <end position="985"/>
    </location>
</feature>
<gene>
    <name evidence="3" type="ORF">FHS12_000658</name>
</gene>
<evidence type="ECO:0000259" key="2">
    <source>
        <dbReference type="Pfam" id="PF07477"/>
    </source>
</evidence>
<dbReference type="GO" id="GO:0046559">
    <property type="term" value="F:alpha-glucuronidase activity"/>
    <property type="evidence" value="ECO:0007669"/>
    <property type="project" value="InterPro"/>
</dbReference>
<keyword evidence="1" id="KW-1133">Transmembrane helix</keyword>
<dbReference type="SUPFAM" id="SSF51445">
    <property type="entry name" value="(Trans)glycosidases"/>
    <property type="match status" value="1"/>
</dbReference>
<dbReference type="Pfam" id="PF07477">
    <property type="entry name" value="Glyco_hydro_67C"/>
    <property type="match status" value="1"/>
</dbReference>
<dbReference type="Proteomes" id="UP000577707">
    <property type="component" value="Unassembled WGS sequence"/>
</dbReference>
<dbReference type="RefSeq" id="WP_183542153.1">
    <property type="nucleotide sequence ID" value="NZ_BMQT01000001.1"/>
</dbReference>
<evidence type="ECO:0000313" key="4">
    <source>
        <dbReference type="Proteomes" id="UP000577707"/>
    </source>
</evidence>
<dbReference type="InterPro" id="IPR011099">
    <property type="entry name" value="Glyco_hydro_67_C"/>
</dbReference>
<keyword evidence="1" id="KW-0472">Membrane</keyword>
<dbReference type="InterPro" id="IPR017853">
    <property type="entry name" value="GH"/>
</dbReference>
<dbReference type="AlphaFoldDB" id="A0A7W5A1D8"/>
<sequence length="989" mass="107393">MTTRARRAPAIWVAALVLLLAAGFVLATQLSGFLGISAEPVTAAPETPTVAASRTATAPTVGRVRLAGEDQVNPRVRRAAEAFQQAVDDSGTKADGTLTVRTGADLEADPEAYRATSDGADIRLDAADAAGAAAGLYQLADRVRAARPLLAPGEDGALQQPDLSLRLVDKGAAGVPGTAADWRAGDEYSHNSGQFADAILSDAPYVDTEALAEDAEQFRTYVDHQLARGYNGIVMPGFLEYVTFDRFGDGDEIYPDEGSPHVARAHAMREHFGPLWQYAHDAGMKVYLNTDMLALSTPLQDYLDEHGLGAEDPELWEIYAAGLEELLTEMPYIEGLMIRIGEGGQIYQLPGWDYWSQIAVTTPTAVKAMLDAFTTVAERQDREIIFRTWSVGVGAVGDLHTNPASYEKVLGDVHSDALIVSTKHVAGDFYSFLPLNPTLEVGGHRRIVEMQSRREFEGFGALPNDLAPAYSAALTRLLDANPNIEGVWAWSQEGGPIHAGPRTLYLREGFWQLWDLNSYAASRLAWDTSADPGEITADWARATFSSDPDTVRAISEAMALSREAVLDGLYIEPFAENQVRALGLEIPPQTWLFEWDIVTGDTAVLSSIHAISKDRLDEAVEGGRDAIETAESMRRIVAGTDPATWRDPALRAELLASIDYEINLFQVLGDYRAMTMYHAEWLDTGSSQARERWQAARAAFERSRASHVSTYGADQARPAFQFTAADIGALRADRDPAMAWLARGLLLLSVVGLLLVRPLRTAVTRPWRLGRVLRERPVRGWERVVVLVLPLVVLVLGRLTLTWFAAPAHLVVTVGAWVLFALTLRLLIGRRDAFALWTVLGAVVLVRSVILMAALVNRGPGRYWYLFWAEPGPRTFYITVAFAGFGLLFLATALALRSAYGLTRRGAVGRVLIAAGVPLVVGGTGVALMGTERALTVWNDQMALIPWGLSRILGITVHLGIPTSLPWFAVACGAAAALAGLALSLRPRS</sequence>
<name>A0A7W5A1D8_9ACTN</name>
<accession>A0A7W5A1D8</accession>
<feature type="transmembrane region" description="Helical" evidence="1">
    <location>
        <begin position="807"/>
        <end position="827"/>
    </location>
</feature>
<feature type="transmembrane region" description="Helical" evidence="1">
    <location>
        <begin position="780"/>
        <end position="801"/>
    </location>
</feature>
<feature type="transmembrane region" description="Helical" evidence="1">
    <location>
        <begin position="908"/>
        <end position="929"/>
    </location>
</feature>
<organism evidence="3 4">
    <name type="scientific">Nocardioides albus</name>
    <dbReference type="NCBI Taxonomy" id="1841"/>
    <lineage>
        <taxon>Bacteria</taxon>
        <taxon>Bacillati</taxon>
        <taxon>Actinomycetota</taxon>
        <taxon>Actinomycetes</taxon>
        <taxon>Propionibacteriales</taxon>
        <taxon>Nocardioidaceae</taxon>
        <taxon>Nocardioides</taxon>
    </lineage>
</organism>
<feature type="domain" description="Glycosyl hydrolase family 67 C-terminal" evidence="2">
    <location>
        <begin position="516"/>
        <end position="567"/>
    </location>
</feature>
<evidence type="ECO:0000313" key="3">
    <source>
        <dbReference type="EMBL" id="MBB3087735.1"/>
    </source>
</evidence>
<evidence type="ECO:0000256" key="1">
    <source>
        <dbReference type="SAM" id="Phobius"/>
    </source>
</evidence>
<keyword evidence="4" id="KW-1185">Reference proteome</keyword>
<reference evidence="3 4" key="1">
    <citation type="submission" date="2020-08" db="EMBL/GenBank/DDBJ databases">
        <title>Genomic Encyclopedia of Type Strains, Phase III (KMG-III): the genomes of soil and plant-associated and newly described type strains.</title>
        <authorList>
            <person name="Whitman W."/>
        </authorList>
    </citation>
    <scope>NUCLEOTIDE SEQUENCE [LARGE SCALE GENOMIC DNA]</scope>
    <source>
        <strain evidence="3 4">CECT 3302</strain>
    </source>
</reference>
<feature type="transmembrane region" description="Helical" evidence="1">
    <location>
        <begin position="740"/>
        <end position="759"/>
    </location>
</feature>
<proteinExistence type="predicted"/>
<dbReference type="GO" id="GO:0045493">
    <property type="term" value="P:xylan catabolic process"/>
    <property type="evidence" value="ECO:0007669"/>
    <property type="project" value="InterPro"/>
</dbReference>